<keyword evidence="2" id="KW-1133">Transmembrane helix</keyword>
<sequence length="285" mass="32577">MARAARGFLEVARSLAETRKIPMKDHRALKQRFAITFSSTETSAQLRGQNQTTNSLQGRQKSSRIAYLNALDVSAAFFVVFLISFSPRSAREYKERNKTMKCAEARKIQIMFDKGTEALFKRWAAEDGYESEETFEHLIRCLFSTSSEVPRDPAEGGPSPKESSPLGGKAERTRVSDILESPTLLADPIPSSKEEYQFSNCLRDRMIDMIRMGVERSKPWNEELQTNQIQSECGTVFLRTDSSKKPSSILFYLDHEDAHKIREFFNLTPWYPTPTSARTSHLYHQ</sequence>
<keyword evidence="2" id="KW-0812">Transmembrane</keyword>
<dbReference type="EMBL" id="FJOG01000007">
    <property type="protein sequence ID" value="CZR55709.1"/>
    <property type="molecule type" value="Genomic_DNA"/>
</dbReference>
<dbReference type="AlphaFoldDB" id="A0A1L7WSG0"/>
<protein>
    <submittedName>
        <fullName evidence="3">Uncharacterized protein</fullName>
    </submittedName>
</protein>
<feature type="region of interest" description="Disordered" evidence="1">
    <location>
        <begin position="147"/>
        <end position="173"/>
    </location>
</feature>
<evidence type="ECO:0000313" key="3">
    <source>
        <dbReference type="EMBL" id="CZR55709.1"/>
    </source>
</evidence>
<evidence type="ECO:0000256" key="2">
    <source>
        <dbReference type="SAM" id="Phobius"/>
    </source>
</evidence>
<evidence type="ECO:0000256" key="1">
    <source>
        <dbReference type="SAM" id="MobiDB-lite"/>
    </source>
</evidence>
<feature type="transmembrane region" description="Helical" evidence="2">
    <location>
        <begin position="65"/>
        <end position="85"/>
    </location>
</feature>
<reference evidence="3 4" key="1">
    <citation type="submission" date="2016-03" db="EMBL/GenBank/DDBJ databases">
        <authorList>
            <person name="Ploux O."/>
        </authorList>
    </citation>
    <scope>NUCLEOTIDE SEQUENCE [LARGE SCALE GENOMIC DNA]</scope>
    <source>
        <strain evidence="3 4">UAMH 11012</strain>
    </source>
</reference>
<keyword evidence="4" id="KW-1185">Reference proteome</keyword>
<name>A0A1L7WSG0_9HELO</name>
<accession>A0A1L7WSG0</accession>
<organism evidence="3 4">
    <name type="scientific">Phialocephala subalpina</name>
    <dbReference type="NCBI Taxonomy" id="576137"/>
    <lineage>
        <taxon>Eukaryota</taxon>
        <taxon>Fungi</taxon>
        <taxon>Dikarya</taxon>
        <taxon>Ascomycota</taxon>
        <taxon>Pezizomycotina</taxon>
        <taxon>Leotiomycetes</taxon>
        <taxon>Helotiales</taxon>
        <taxon>Mollisiaceae</taxon>
        <taxon>Phialocephala</taxon>
        <taxon>Phialocephala fortinii species complex</taxon>
    </lineage>
</organism>
<dbReference type="OrthoDB" id="4425826at2759"/>
<evidence type="ECO:0000313" key="4">
    <source>
        <dbReference type="Proteomes" id="UP000184330"/>
    </source>
</evidence>
<proteinExistence type="predicted"/>
<dbReference type="Proteomes" id="UP000184330">
    <property type="component" value="Unassembled WGS sequence"/>
</dbReference>
<gene>
    <name evidence="3" type="ORF">PAC_05597</name>
</gene>
<keyword evidence="2" id="KW-0472">Membrane</keyword>